<dbReference type="InterPro" id="IPR006588">
    <property type="entry name" value="Peptide_N_glycanase_PAW_dom"/>
</dbReference>
<dbReference type="SUPFAM" id="SSF49785">
    <property type="entry name" value="Galactose-binding domain-like"/>
    <property type="match status" value="1"/>
</dbReference>
<evidence type="ECO:0000313" key="4">
    <source>
        <dbReference type="Proteomes" id="UP000242474"/>
    </source>
</evidence>
<dbReference type="Proteomes" id="UP000242474">
    <property type="component" value="Unassembled WGS sequence"/>
</dbReference>
<sequence>MSVPGGSDVTTAAQPSSHFLRQERKSTIDFGGILPQYNPPMYYPTEVDLYEPSVRAADIPERGDVGQPSVQAEVEVHLPCGHFNIWRPLHDRRVPVAPRLARFFTGSGLLRQDGQVIAAPASPWDSRISYSSADDEYYENGLLLPFIKCWDHGTLFSRNIFRKVEHDWLTTYLAPVHAGEGEERLIVWRFNYSESRRAIERLHAVLGFSLFSPSAGIEWCIRPLSQHSFRKIPIHILSADETSYFPEIPVTERRTADTDVLEVRARIIEQYRGQILAYRAPSDDYNEYIIHTVPALHADLSEFVAGEYGFEVAVSFKPATEGPDMWQKAQIARQSLRQPVGGRTREGEDALSRCGLDFRVKLCADVVVPPPSQLLMKALASSSDGQAPPLHMDDISCDFTICVCDPENLVGSLQPPIRAHERVLRAGSDYFDALLSSTMTESASKHVQLENMPYGQVRIAINFLYTGYVPRESSLGLNDWIMLLDVASRLSIPRLHRLCQACILNDAVSAGASTTSLQQQKAASSDGGASYSDYVTYPEPDNVEALQLIASETGAHDLAQALERLLAYYPIDICEKRIRSGSPNDFVINATPSFRYNHLHGAHRAPDQDRHGLHEEEEGEEGPWQLADVVQWARDNHEHPIMDRRAFMPGPVVHQEFAPIPALHHHHHHHHNDRGHHGGIGPQRQAGGLFGQLFGNWRITNTQPDAHNEHSGPPSPQPGLVPTPPQTSQPSAGSEAGTVSGPVLEPTSEPEHDMEPESER</sequence>
<name>A0A2G5BC56_COERN</name>
<dbReference type="InterPro" id="IPR038680">
    <property type="entry name" value="PAW_sf"/>
</dbReference>
<evidence type="ECO:0000256" key="1">
    <source>
        <dbReference type="SAM" id="MobiDB-lite"/>
    </source>
</evidence>
<dbReference type="InterPro" id="IPR008979">
    <property type="entry name" value="Galactose-bd-like_sf"/>
</dbReference>
<feature type="region of interest" description="Disordered" evidence="1">
    <location>
        <begin position="664"/>
        <end position="688"/>
    </location>
</feature>
<accession>A0A2G5BC56</accession>
<feature type="region of interest" description="Disordered" evidence="1">
    <location>
        <begin position="1"/>
        <end position="21"/>
    </location>
</feature>
<feature type="region of interest" description="Disordered" evidence="1">
    <location>
        <begin position="700"/>
        <end position="760"/>
    </location>
</feature>
<dbReference type="CDD" id="cd18186">
    <property type="entry name" value="BTB_POZ_ZBTB_KLHL-like"/>
    <property type="match status" value="1"/>
</dbReference>
<protein>
    <recommendedName>
        <fullName evidence="2">BTB domain-containing protein</fullName>
    </recommendedName>
</protein>
<organism evidence="3 4">
    <name type="scientific">Coemansia reversa (strain ATCC 12441 / NRRL 1564)</name>
    <dbReference type="NCBI Taxonomy" id="763665"/>
    <lineage>
        <taxon>Eukaryota</taxon>
        <taxon>Fungi</taxon>
        <taxon>Fungi incertae sedis</taxon>
        <taxon>Zoopagomycota</taxon>
        <taxon>Kickxellomycotina</taxon>
        <taxon>Kickxellomycetes</taxon>
        <taxon>Kickxellales</taxon>
        <taxon>Kickxellaceae</taxon>
        <taxon>Coemansia</taxon>
    </lineage>
</organism>
<evidence type="ECO:0000259" key="2">
    <source>
        <dbReference type="PROSITE" id="PS50097"/>
    </source>
</evidence>
<reference evidence="3 4" key="1">
    <citation type="journal article" date="2015" name="Genome Biol. Evol.">
        <title>Phylogenomic analyses indicate that early fungi evolved digesting cell walls of algal ancestors of land plants.</title>
        <authorList>
            <person name="Chang Y."/>
            <person name="Wang S."/>
            <person name="Sekimoto S."/>
            <person name="Aerts A.L."/>
            <person name="Choi C."/>
            <person name="Clum A."/>
            <person name="LaButti K.M."/>
            <person name="Lindquist E.A."/>
            <person name="Yee Ngan C."/>
            <person name="Ohm R.A."/>
            <person name="Salamov A.A."/>
            <person name="Grigoriev I.V."/>
            <person name="Spatafora J.W."/>
            <person name="Berbee M.L."/>
        </authorList>
    </citation>
    <scope>NUCLEOTIDE SEQUENCE [LARGE SCALE GENOMIC DNA]</scope>
    <source>
        <strain evidence="3 4">NRRL 1564</strain>
    </source>
</reference>
<dbReference type="EMBL" id="KZ303499">
    <property type="protein sequence ID" value="PIA16581.1"/>
    <property type="molecule type" value="Genomic_DNA"/>
</dbReference>
<dbReference type="PROSITE" id="PS50097">
    <property type="entry name" value="BTB"/>
    <property type="match status" value="1"/>
</dbReference>
<dbReference type="STRING" id="763665.A0A2G5BC56"/>
<dbReference type="SUPFAM" id="SSF54695">
    <property type="entry name" value="POZ domain"/>
    <property type="match status" value="1"/>
</dbReference>
<feature type="compositionally biased region" description="Basic and acidic residues" evidence="1">
    <location>
        <begin position="604"/>
        <end position="614"/>
    </location>
</feature>
<dbReference type="Pfam" id="PF00651">
    <property type="entry name" value="BTB"/>
    <property type="match status" value="1"/>
</dbReference>
<feature type="region of interest" description="Disordered" evidence="1">
    <location>
        <begin position="602"/>
        <end position="623"/>
    </location>
</feature>
<dbReference type="AlphaFoldDB" id="A0A2G5BC56"/>
<gene>
    <name evidence="3" type="ORF">COEREDRAFT_86963</name>
</gene>
<dbReference type="GO" id="GO:0005737">
    <property type="term" value="C:cytoplasm"/>
    <property type="evidence" value="ECO:0007669"/>
    <property type="project" value="InterPro"/>
</dbReference>
<dbReference type="Gene3D" id="2.60.120.1020">
    <property type="entry name" value="Peptide N glycanase, PAW domain"/>
    <property type="match status" value="1"/>
</dbReference>
<feature type="compositionally biased region" description="Basic and acidic residues" evidence="1">
    <location>
        <begin position="749"/>
        <end position="760"/>
    </location>
</feature>
<keyword evidence="4" id="KW-1185">Reference proteome</keyword>
<evidence type="ECO:0000313" key="3">
    <source>
        <dbReference type="EMBL" id="PIA16581.1"/>
    </source>
</evidence>
<dbReference type="InterPro" id="IPR000210">
    <property type="entry name" value="BTB/POZ_dom"/>
</dbReference>
<feature type="compositionally biased region" description="Basic residues" evidence="1">
    <location>
        <begin position="664"/>
        <end position="674"/>
    </location>
</feature>
<proteinExistence type="predicted"/>
<dbReference type="SMART" id="SM00225">
    <property type="entry name" value="BTB"/>
    <property type="match status" value="1"/>
</dbReference>
<dbReference type="InterPro" id="IPR011333">
    <property type="entry name" value="SKP1/BTB/POZ_sf"/>
</dbReference>
<feature type="compositionally biased region" description="Polar residues" evidence="1">
    <location>
        <begin position="8"/>
        <end position="19"/>
    </location>
</feature>
<feature type="compositionally biased region" description="Pro residues" evidence="1">
    <location>
        <begin position="713"/>
        <end position="727"/>
    </location>
</feature>
<feature type="domain" description="BTB" evidence="2">
    <location>
        <begin position="397"/>
        <end position="473"/>
    </location>
</feature>
<dbReference type="Pfam" id="PF04721">
    <property type="entry name" value="PAW"/>
    <property type="match status" value="1"/>
</dbReference>
<dbReference type="Gene3D" id="3.30.710.10">
    <property type="entry name" value="Potassium Channel Kv1.1, Chain A"/>
    <property type="match status" value="1"/>
</dbReference>
<dbReference type="GO" id="GO:0006516">
    <property type="term" value="P:glycoprotein catabolic process"/>
    <property type="evidence" value="ECO:0007669"/>
    <property type="project" value="InterPro"/>
</dbReference>
<dbReference type="OrthoDB" id="194443at2759"/>